<dbReference type="InterPro" id="IPR003120">
    <property type="entry name" value="Ste12"/>
</dbReference>
<dbReference type="PROSITE" id="PS50157">
    <property type="entry name" value="ZINC_FINGER_C2H2_2"/>
    <property type="match status" value="2"/>
</dbReference>
<evidence type="ECO:0000256" key="9">
    <source>
        <dbReference type="PROSITE-ProRule" id="PRU00042"/>
    </source>
</evidence>
<feature type="compositionally biased region" description="Polar residues" evidence="10">
    <location>
        <begin position="685"/>
        <end position="694"/>
    </location>
</feature>
<comment type="subcellular location">
    <subcellularLocation>
        <location evidence="1">Nucleus</location>
    </subcellularLocation>
</comment>
<dbReference type="Gene3D" id="3.30.160.60">
    <property type="entry name" value="Classic Zinc Finger"/>
    <property type="match status" value="2"/>
</dbReference>
<feature type="region of interest" description="Disordered" evidence="10">
    <location>
        <begin position="683"/>
        <end position="707"/>
    </location>
</feature>
<dbReference type="OrthoDB" id="1095242at2759"/>
<dbReference type="GO" id="GO:1990526">
    <property type="term" value="C:Ste12p-Dig1p-Dig2p complex"/>
    <property type="evidence" value="ECO:0007669"/>
    <property type="project" value="TreeGrafter"/>
</dbReference>
<dbReference type="GO" id="GO:1990527">
    <property type="term" value="C:Tec1p-Ste12p-Dig1p complex"/>
    <property type="evidence" value="ECO:0007669"/>
    <property type="project" value="TreeGrafter"/>
</dbReference>
<dbReference type="STRING" id="230819.A0A5C3LES2"/>
<dbReference type="InterPro" id="IPR013087">
    <property type="entry name" value="Znf_C2H2_type"/>
</dbReference>
<feature type="compositionally biased region" description="Polar residues" evidence="10">
    <location>
        <begin position="409"/>
        <end position="425"/>
    </location>
</feature>
<feature type="compositionally biased region" description="Polar residues" evidence="10">
    <location>
        <begin position="759"/>
        <end position="770"/>
    </location>
</feature>
<feature type="compositionally biased region" description="Low complexity" evidence="10">
    <location>
        <begin position="249"/>
        <end position="258"/>
    </location>
</feature>
<evidence type="ECO:0000313" key="13">
    <source>
        <dbReference type="Proteomes" id="UP000307440"/>
    </source>
</evidence>
<feature type="compositionally biased region" description="Polar residues" evidence="10">
    <location>
        <begin position="358"/>
        <end position="370"/>
    </location>
</feature>
<evidence type="ECO:0000256" key="1">
    <source>
        <dbReference type="ARBA" id="ARBA00004123"/>
    </source>
</evidence>
<evidence type="ECO:0000256" key="2">
    <source>
        <dbReference type="ARBA" id="ARBA00022723"/>
    </source>
</evidence>
<feature type="domain" description="C2H2-type" evidence="11">
    <location>
        <begin position="438"/>
        <end position="467"/>
    </location>
</feature>
<dbReference type="Pfam" id="PF00096">
    <property type="entry name" value="zf-C2H2"/>
    <property type="match status" value="2"/>
</dbReference>
<feature type="compositionally biased region" description="Polar residues" evidence="10">
    <location>
        <begin position="898"/>
        <end position="916"/>
    </location>
</feature>
<feature type="region of interest" description="Disordered" evidence="10">
    <location>
        <begin position="327"/>
        <end position="428"/>
    </location>
</feature>
<protein>
    <submittedName>
        <fullName evidence="12">STE-domain-containing protein</fullName>
    </submittedName>
</protein>
<evidence type="ECO:0000256" key="4">
    <source>
        <dbReference type="ARBA" id="ARBA00022833"/>
    </source>
</evidence>
<accession>A0A5C3LES2</accession>
<feature type="compositionally biased region" description="Acidic residues" evidence="10">
    <location>
        <begin position="184"/>
        <end position="193"/>
    </location>
</feature>
<reference evidence="12 13" key="1">
    <citation type="journal article" date="2019" name="Nat. Ecol. Evol.">
        <title>Megaphylogeny resolves global patterns of mushroom evolution.</title>
        <authorList>
            <person name="Varga T."/>
            <person name="Krizsan K."/>
            <person name="Foldi C."/>
            <person name="Dima B."/>
            <person name="Sanchez-Garcia M."/>
            <person name="Sanchez-Ramirez S."/>
            <person name="Szollosi G.J."/>
            <person name="Szarkandi J.G."/>
            <person name="Papp V."/>
            <person name="Albert L."/>
            <person name="Andreopoulos W."/>
            <person name="Angelini C."/>
            <person name="Antonin V."/>
            <person name="Barry K.W."/>
            <person name="Bougher N.L."/>
            <person name="Buchanan P."/>
            <person name="Buyck B."/>
            <person name="Bense V."/>
            <person name="Catcheside P."/>
            <person name="Chovatia M."/>
            <person name="Cooper J."/>
            <person name="Damon W."/>
            <person name="Desjardin D."/>
            <person name="Finy P."/>
            <person name="Geml J."/>
            <person name="Haridas S."/>
            <person name="Hughes K."/>
            <person name="Justo A."/>
            <person name="Karasinski D."/>
            <person name="Kautmanova I."/>
            <person name="Kiss B."/>
            <person name="Kocsube S."/>
            <person name="Kotiranta H."/>
            <person name="LaButti K.M."/>
            <person name="Lechner B.E."/>
            <person name="Liimatainen K."/>
            <person name="Lipzen A."/>
            <person name="Lukacs Z."/>
            <person name="Mihaltcheva S."/>
            <person name="Morgado L.N."/>
            <person name="Niskanen T."/>
            <person name="Noordeloos M.E."/>
            <person name="Ohm R.A."/>
            <person name="Ortiz-Santana B."/>
            <person name="Ovrebo C."/>
            <person name="Racz N."/>
            <person name="Riley R."/>
            <person name="Savchenko A."/>
            <person name="Shiryaev A."/>
            <person name="Soop K."/>
            <person name="Spirin V."/>
            <person name="Szebenyi C."/>
            <person name="Tomsovsky M."/>
            <person name="Tulloss R.E."/>
            <person name="Uehling J."/>
            <person name="Grigoriev I.V."/>
            <person name="Vagvolgyi C."/>
            <person name="Papp T."/>
            <person name="Martin F.M."/>
            <person name="Miettinen O."/>
            <person name="Hibbett D.S."/>
            <person name="Nagy L.G."/>
        </authorList>
    </citation>
    <scope>NUCLEOTIDE SEQUENCE [LARGE SCALE GENOMIC DNA]</scope>
    <source>
        <strain evidence="12 13">CBS 121175</strain>
    </source>
</reference>
<dbReference type="Pfam" id="PF02200">
    <property type="entry name" value="STE"/>
    <property type="match status" value="1"/>
</dbReference>
<evidence type="ECO:0000256" key="8">
    <source>
        <dbReference type="ARBA" id="ARBA00024345"/>
    </source>
</evidence>
<sequence>MIGVVTLDVSPTFFHFTLQLRSSYAEMIARQAFGRPVRNMKKFEEGVFSDLRNLRPGVDACLEEPKSGFLDLLFKYQCIRTQKKQKVFYWFSVPHDRLFLDALDRDLKREKMGQEPTTVVAGEPALSFTYDPKRPLYEQFSKMLGARDGESEYDRNLRHAVNNRRNSSVTDGEDSSMDGHYTADESDSQSDLEGDSRRRKQLFGYPLFPGSSTYKERRRNAANAKRAHRQDSEGPGDEHRGRSEGPGQSGSRHGSASASRERPRNPNPRYDSMMDEFGPGSMDERQQSEPVLSAADFFLKQAKGQLLPPNGIARKAKVHQPIGEVDVYYSEGAPPPPASDSSSSSADHSTHPMDVFQHSRSMSVDGTTAPSHHHRRSYHGNPSASFPDDFGFGASASQSNPIAAPVPSQPRSNIPQQAPVSSTAMYEQHGPDGKIKAFVCPLFSCGRLFKRMEHLKRHLRTHTMERPFACNKCNKKFSRSDNLNQHLRTHERTTGGAVPSSPNPDGSAGEGSGGGGAGEYTMDDESEQEDDRAFGNNNGGHGSGGESDDELLARYGGSDGQVYGDGSMNLSNLDLSNFAPPGTYSTEIPMREIEARDVQEVQGDEEGLLAIANAGYAGQPQDNYYTHSSTLFQSNSGGAAADPQWSRLSGSGFNSFGNLSNPNPLQTRGNRSSMGSIPGHYMQTMGHTSNPSITSLHSEDLSTSSLSAPSSKAVFDHHTMYGANVILDDVTSTAGGPIRRHRSMTPSFTRSGEPIRRPPTSNGGDFNSSLPGGAPSSVGSNSGASGHRGYHPYASGYASSSRSNSTHSSPALHNNMPLGGEYTQMRSRNSSFSLGAAPNMVGSDVAMAPPEAASAAFGDAMYRTDSPAFLAQTESPAPYTIDLPNHYLAPGYHFTNQAQGQSSSLPTQFSTEQQSHGGEAYYPQHVPTI</sequence>
<dbReference type="SMART" id="SM00424">
    <property type="entry name" value="STE"/>
    <property type="match status" value="1"/>
</dbReference>
<keyword evidence="5" id="KW-0805">Transcription regulation</keyword>
<dbReference type="InterPro" id="IPR036236">
    <property type="entry name" value="Znf_C2H2_sf"/>
</dbReference>
<dbReference type="FunFam" id="3.30.160.60:FF:002343">
    <property type="entry name" value="Zinc finger protein 33A"/>
    <property type="match status" value="1"/>
</dbReference>
<feature type="compositionally biased region" description="Low complexity" evidence="10">
    <location>
        <begin position="793"/>
        <end position="809"/>
    </location>
</feature>
<dbReference type="Proteomes" id="UP000307440">
    <property type="component" value="Unassembled WGS sequence"/>
</dbReference>
<dbReference type="GO" id="GO:0003700">
    <property type="term" value="F:DNA-binding transcription factor activity"/>
    <property type="evidence" value="ECO:0007669"/>
    <property type="project" value="InterPro"/>
</dbReference>
<keyword evidence="2" id="KW-0479">Metal-binding</keyword>
<evidence type="ECO:0000259" key="11">
    <source>
        <dbReference type="PROSITE" id="PS50157"/>
    </source>
</evidence>
<dbReference type="EMBL" id="ML210169">
    <property type="protein sequence ID" value="TFK26981.1"/>
    <property type="molecule type" value="Genomic_DNA"/>
</dbReference>
<keyword evidence="7" id="KW-0539">Nucleus</keyword>
<evidence type="ECO:0000256" key="10">
    <source>
        <dbReference type="SAM" id="MobiDB-lite"/>
    </source>
</evidence>
<feature type="domain" description="C2H2-type" evidence="11">
    <location>
        <begin position="468"/>
        <end position="495"/>
    </location>
</feature>
<evidence type="ECO:0000313" key="12">
    <source>
        <dbReference type="EMBL" id="TFK26981.1"/>
    </source>
</evidence>
<keyword evidence="13" id="KW-1185">Reference proteome</keyword>
<evidence type="ECO:0000256" key="3">
    <source>
        <dbReference type="ARBA" id="ARBA00022771"/>
    </source>
</evidence>
<feature type="compositionally biased region" description="Basic and acidic residues" evidence="10">
    <location>
        <begin position="229"/>
        <end position="243"/>
    </location>
</feature>
<feature type="region of interest" description="Disordered" evidence="10">
    <location>
        <begin position="158"/>
        <end position="288"/>
    </location>
</feature>
<dbReference type="SUPFAM" id="SSF57667">
    <property type="entry name" value="beta-beta-alpha zinc fingers"/>
    <property type="match status" value="1"/>
</dbReference>
<feature type="compositionally biased region" description="Gly residues" evidence="10">
    <location>
        <begin position="508"/>
        <end position="518"/>
    </location>
</feature>
<evidence type="ECO:0000256" key="5">
    <source>
        <dbReference type="ARBA" id="ARBA00023015"/>
    </source>
</evidence>
<feature type="region of interest" description="Disordered" evidence="10">
    <location>
        <begin position="898"/>
        <end position="929"/>
    </location>
</feature>
<feature type="region of interest" description="Disordered" evidence="10">
    <location>
        <begin position="489"/>
        <end position="558"/>
    </location>
</feature>
<name>A0A5C3LES2_COPMA</name>
<keyword evidence="6" id="KW-0804">Transcription</keyword>
<proteinExistence type="inferred from homology"/>
<feature type="compositionally biased region" description="Acidic residues" evidence="10">
    <location>
        <begin position="521"/>
        <end position="530"/>
    </location>
</feature>
<dbReference type="AlphaFoldDB" id="A0A5C3LES2"/>
<evidence type="ECO:0000256" key="6">
    <source>
        <dbReference type="ARBA" id="ARBA00023163"/>
    </source>
</evidence>
<dbReference type="GO" id="GO:0005634">
    <property type="term" value="C:nucleus"/>
    <property type="evidence" value="ECO:0007669"/>
    <property type="project" value="UniProtKB-SubCell"/>
</dbReference>
<organism evidence="12 13">
    <name type="scientific">Coprinopsis marcescibilis</name>
    <name type="common">Agaric fungus</name>
    <name type="synonym">Psathyrella marcescibilis</name>
    <dbReference type="NCBI Taxonomy" id="230819"/>
    <lineage>
        <taxon>Eukaryota</taxon>
        <taxon>Fungi</taxon>
        <taxon>Dikarya</taxon>
        <taxon>Basidiomycota</taxon>
        <taxon>Agaricomycotina</taxon>
        <taxon>Agaricomycetes</taxon>
        <taxon>Agaricomycetidae</taxon>
        <taxon>Agaricales</taxon>
        <taxon>Agaricineae</taxon>
        <taxon>Psathyrellaceae</taxon>
        <taxon>Coprinopsis</taxon>
    </lineage>
</organism>
<dbReference type="PANTHER" id="PTHR47427:SF1">
    <property type="entry name" value="PROTEIN STE12"/>
    <property type="match status" value="1"/>
</dbReference>
<comment type="similarity">
    <text evidence="8">Belongs to the STE12 transcription factor family.</text>
</comment>
<keyword evidence="4" id="KW-0862">Zinc</keyword>
<gene>
    <name evidence="12" type="ORF">FA15DRAFT_246804</name>
</gene>
<evidence type="ECO:0000256" key="7">
    <source>
        <dbReference type="ARBA" id="ARBA00023242"/>
    </source>
</evidence>
<dbReference type="PROSITE" id="PS00028">
    <property type="entry name" value="ZINC_FINGER_C2H2_1"/>
    <property type="match status" value="2"/>
</dbReference>
<dbReference type="GO" id="GO:0008270">
    <property type="term" value="F:zinc ion binding"/>
    <property type="evidence" value="ECO:0007669"/>
    <property type="project" value="UniProtKB-KW"/>
</dbReference>
<keyword evidence="3 9" id="KW-0863">Zinc-finger</keyword>
<feature type="region of interest" description="Disordered" evidence="10">
    <location>
        <begin position="733"/>
        <end position="822"/>
    </location>
</feature>
<dbReference type="SMART" id="SM00355">
    <property type="entry name" value="ZnF_C2H2"/>
    <property type="match status" value="2"/>
</dbReference>
<dbReference type="InterPro" id="IPR052127">
    <property type="entry name" value="STE12_transcription_factor"/>
</dbReference>
<feature type="compositionally biased region" description="Basic residues" evidence="10">
    <location>
        <begin position="216"/>
        <end position="228"/>
    </location>
</feature>
<dbReference type="PANTHER" id="PTHR47427">
    <property type="entry name" value="PROTEIN STE12"/>
    <property type="match status" value="1"/>
</dbReference>